<feature type="compositionally biased region" description="Polar residues" evidence="1">
    <location>
        <begin position="410"/>
        <end position="480"/>
    </location>
</feature>
<accession>A0A8H7A8T5</accession>
<keyword evidence="2" id="KW-0472">Membrane</keyword>
<feature type="transmembrane region" description="Helical" evidence="2">
    <location>
        <begin position="91"/>
        <end position="113"/>
    </location>
</feature>
<feature type="compositionally biased region" description="Polar residues" evidence="1">
    <location>
        <begin position="187"/>
        <end position="204"/>
    </location>
</feature>
<feature type="compositionally biased region" description="Low complexity" evidence="1">
    <location>
        <begin position="265"/>
        <end position="298"/>
    </location>
</feature>
<keyword evidence="2" id="KW-0812">Transmembrane</keyword>
<keyword evidence="2" id="KW-1133">Transmembrane helix</keyword>
<feature type="region of interest" description="Disordered" evidence="1">
    <location>
        <begin position="187"/>
        <end position="498"/>
    </location>
</feature>
<feature type="compositionally biased region" description="Low complexity" evidence="1">
    <location>
        <begin position="335"/>
        <end position="344"/>
    </location>
</feature>
<dbReference type="EMBL" id="JAACFV010000175">
    <property type="protein sequence ID" value="KAF7503504.1"/>
    <property type="molecule type" value="Genomic_DNA"/>
</dbReference>
<dbReference type="Proteomes" id="UP000606974">
    <property type="component" value="Unassembled WGS sequence"/>
</dbReference>
<evidence type="ECO:0000313" key="4">
    <source>
        <dbReference type="Proteomes" id="UP000606974"/>
    </source>
</evidence>
<feature type="compositionally biased region" description="Pro residues" evidence="1">
    <location>
        <begin position="396"/>
        <end position="406"/>
    </location>
</feature>
<dbReference type="OrthoDB" id="5394233at2759"/>
<gene>
    <name evidence="3" type="ORF">GJ744_003695</name>
</gene>
<name>A0A8H7A8T5_9EURO</name>
<protein>
    <submittedName>
        <fullName evidence="3">Uncharacterized protein</fullName>
    </submittedName>
</protein>
<sequence>MPFDFKEFDVKCSAMTAEELQKEWEHYTRLISGAATSTAVSGVAMPFTLGVSAIGIGLAAPAIHNARKKREIIEMHLNRHGTKHSTRKRDVLTPMAISGTVGVVTLGVGSIGADAITNQAVEHGVYAIAEQELLVKATTHLAVDAAAMAGEEAHMKKKKAAEACKPAQMPVALSTYPGTAPSISHGASNPWTSLPAQQSTSLDSKSPYLDPNPQPNPHLSMPSTPIPPPYMPDRPDLEIYNAPKSDSISYFPQPPTPQQPGNQCYPTPTYTPVVRPPFLNGDSTSMNYTSSISSQMSQLHLGNTNYPPPPPPPPTSTYSEHKLTMSPSPLPPSASPFSPNSNLSQSYRPPFQTSTLSPPQSVCGSQAPPNFYTSPAPQSFYPTPVPTPQAESNQYFPPPPQSPNPTPQTDSKPQYSAQPPQNFYPTPMATPQTDSKPQYSVQPPQNFYPTPIATPQQYFPSSPQSFYSTTGPTLASSRPTESIPYFPPPPGVPFAKST</sequence>
<comment type="caution">
    <text evidence="3">The sequence shown here is derived from an EMBL/GenBank/DDBJ whole genome shotgun (WGS) entry which is preliminary data.</text>
</comment>
<dbReference type="AlphaFoldDB" id="A0A8H7A8T5"/>
<proteinExistence type="predicted"/>
<feature type="transmembrane region" description="Helical" evidence="2">
    <location>
        <begin position="43"/>
        <end position="63"/>
    </location>
</feature>
<evidence type="ECO:0000256" key="1">
    <source>
        <dbReference type="SAM" id="MobiDB-lite"/>
    </source>
</evidence>
<evidence type="ECO:0000313" key="3">
    <source>
        <dbReference type="EMBL" id="KAF7503504.1"/>
    </source>
</evidence>
<evidence type="ECO:0000256" key="2">
    <source>
        <dbReference type="SAM" id="Phobius"/>
    </source>
</evidence>
<feature type="compositionally biased region" description="Pro residues" evidence="1">
    <location>
        <begin position="306"/>
        <end position="315"/>
    </location>
</feature>
<organism evidence="3 4">
    <name type="scientific">Endocarpon pusillum</name>
    <dbReference type="NCBI Taxonomy" id="364733"/>
    <lineage>
        <taxon>Eukaryota</taxon>
        <taxon>Fungi</taxon>
        <taxon>Dikarya</taxon>
        <taxon>Ascomycota</taxon>
        <taxon>Pezizomycotina</taxon>
        <taxon>Eurotiomycetes</taxon>
        <taxon>Chaetothyriomycetidae</taxon>
        <taxon>Verrucariales</taxon>
        <taxon>Verrucariaceae</taxon>
        <taxon>Endocarpon</taxon>
    </lineage>
</organism>
<reference evidence="3" key="1">
    <citation type="submission" date="2020-02" db="EMBL/GenBank/DDBJ databases">
        <authorList>
            <person name="Palmer J.M."/>
        </authorList>
    </citation>
    <scope>NUCLEOTIDE SEQUENCE</scope>
    <source>
        <strain evidence="3">EPUS1.4</strain>
        <tissue evidence="3">Thallus</tissue>
    </source>
</reference>
<keyword evidence="4" id="KW-1185">Reference proteome</keyword>
<feature type="compositionally biased region" description="Polar residues" evidence="1">
    <location>
        <begin position="345"/>
        <end position="381"/>
    </location>
</feature>